<proteinExistence type="predicted"/>
<feature type="compositionally biased region" description="Basic and acidic residues" evidence="1">
    <location>
        <begin position="22"/>
        <end position="33"/>
    </location>
</feature>
<name>A0A9D4LPH9_DREPO</name>
<protein>
    <submittedName>
        <fullName evidence="2">Uncharacterized protein</fullName>
    </submittedName>
</protein>
<feature type="region of interest" description="Disordered" evidence="1">
    <location>
        <begin position="22"/>
        <end position="41"/>
    </location>
</feature>
<dbReference type="EMBL" id="JAIWYP010000002">
    <property type="protein sequence ID" value="KAH3862582.1"/>
    <property type="molecule type" value="Genomic_DNA"/>
</dbReference>
<dbReference type="Proteomes" id="UP000828390">
    <property type="component" value="Unassembled WGS sequence"/>
</dbReference>
<sequence>MCGTIGCQQNIASECHLFGDSVEERSKHGRESPNTKPPTHGMKNISVAACLTLEIKVFLEAPSRDVQIS</sequence>
<comment type="caution">
    <text evidence="2">The sequence shown here is derived from an EMBL/GenBank/DDBJ whole genome shotgun (WGS) entry which is preliminary data.</text>
</comment>
<evidence type="ECO:0000313" key="2">
    <source>
        <dbReference type="EMBL" id="KAH3862582.1"/>
    </source>
</evidence>
<evidence type="ECO:0000256" key="1">
    <source>
        <dbReference type="SAM" id="MobiDB-lite"/>
    </source>
</evidence>
<keyword evidence="3" id="KW-1185">Reference proteome</keyword>
<dbReference type="AlphaFoldDB" id="A0A9D4LPH9"/>
<organism evidence="2 3">
    <name type="scientific">Dreissena polymorpha</name>
    <name type="common">Zebra mussel</name>
    <name type="synonym">Mytilus polymorpha</name>
    <dbReference type="NCBI Taxonomy" id="45954"/>
    <lineage>
        <taxon>Eukaryota</taxon>
        <taxon>Metazoa</taxon>
        <taxon>Spiralia</taxon>
        <taxon>Lophotrochozoa</taxon>
        <taxon>Mollusca</taxon>
        <taxon>Bivalvia</taxon>
        <taxon>Autobranchia</taxon>
        <taxon>Heteroconchia</taxon>
        <taxon>Euheterodonta</taxon>
        <taxon>Imparidentia</taxon>
        <taxon>Neoheterodontei</taxon>
        <taxon>Myida</taxon>
        <taxon>Dreissenoidea</taxon>
        <taxon>Dreissenidae</taxon>
        <taxon>Dreissena</taxon>
    </lineage>
</organism>
<accession>A0A9D4LPH9</accession>
<reference evidence="2" key="1">
    <citation type="journal article" date="2019" name="bioRxiv">
        <title>The Genome of the Zebra Mussel, Dreissena polymorpha: A Resource for Invasive Species Research.</title>
        <authorList>
            <person name="McCartney M.A."/>
            <person name="Auch B."/>
            <person name="Kono T."/>
            <person name="Mallez S."/>
            <person name="Zhang Y."/>
            <person name="Obille A."/>
            <person name="Becker A."/>
            <person name="Abrahante J.E."/>
            <person name="Garbe J."/>
            <person name="Badalamenti J.P."/>
            <person name="Herman A."/>
            <person name="Mangelson H."/>
            <person name="Liachko I."/>
            <person name="Sullivan S."/>
            <person name="Sone E.D."/>
            <person name="Koren S."/>
            <person name="Silverstein K.A.T."/>
            <person name="Beckman K.B."/>
            <person name="Gohl D.M."/>
        </authorList>
    </citation>
    <scope>NUCLEOTIDE SEQUENCE</scope>
    <source>
        <strain evidence="2">Duluth1</strain>
        <tissue evidence="2">Whole animal</tissue>
    </source>
</reference>
<evidence type="ECO:0000313" key="3">
    <source>
        <dbReference type="Proteomes" id="UP000828390"/>
    </source>
</evidence>
<reference evidence="2" key="2">
    <citation type="submission" date="2020-11" db="EMBL/GenBank/DDBJ databases">
        <authorList>
            <person name="McCartney M.A."/>
            <person name="Auch B."/>
            <person name="Kono T."/>
            <person name="Mallez S."/>
            <person name="Becker A."/>
            <person name="Gohl D.M."/>
            <person name="Silverstein K.A.T."/>
            <person name="Koren S."/>
            <person name="Bechman K.B."/>
            <person name="Herman A."/>
            <person name="Abrahante J.E."/>
            <person name="Garbe J."/>
        </authorList>
    </citation>
    <scope>NUCLEOTIDE SEQUENCE</scope>
    <source>
        <strain evidence="2">Duluth1</strain>
        <tissue evidence="2">Whole animal</tissue>
    </source>
</reference>
<gene>
    <name evidence="2" type="ORF">DPMN_025551</name>
</gene>